<organism evidence="1">
    <name type="scientific">Iridovirus LCIVAC01</name>
    <dbReference type="NCBI Taxonomy" id="2506607"/>
    <lineage>
        <taxon>Viruses</taxon>
        <taxon>Varidnaviria</taxon>
        <taxon>Bamfordvirae</taxon>
        <taxon>Nucleocytoviricota</taxon>
        <taxon>Megaviricetes</taxon>
        <taxon>Pimascovirales</taxon>
        <taxon>Pimascovirales incertae sedis</taxon>
        <taxon>Iridoviridae</taxon>
    </lineage>
</organism>
<name>A0A481YR62_9VIRU</name>
<proteinExistence type="predicted"/>
<protein>
    <submittedName>
        <fullName evidence="1">Uncharacterized protein</fullName>
    </submittedName>
</protein>
<evidence type="ECO:0000313" key="1">
    <source>
        <dbReference type="EMBL" id="QBK85215.1"/>
    </source>
</evidence>
<dbReference type="EMBL" id="MK500309">
    <property type="protein sequence ID" value="QBK85215.1"/>
    <property type="molecule type" value="Genomic_DNA"/>
</dbReference>
<reference evidence="1" key="1">
    <citation type="journal article" date="2019" name="MBio">
        <title>Virus Genomes from Deep Sea Sediments Expand the Ocean Megavirome and Support Independent Origins of Viral Gigantism.</title>
        <authorList>
            <person name="Backstrom D."/>
            <person name="Yutin N."/>
            <person name="Jorgensen S.L."/>
            <person name="Dharamshi J."/>
            <person name="Homa F."/>
            <person name="Zaremba-Niedwiedzka K."/>
            <person name="Spang A."/>
            <person name="Wolf Y.I."/>
            <person name="Koonin E.V."/>
            <person name="Ettema T.J."/>
        </authorList>
    </citation>
    <scope>NUCLEOTIDE SEQUENCE</scope>
</reference>
<accession>A0A481YR62</accession>
<gene>
    <name evidence="1" type="ORF">LCIVAC01_00240</name>
</gene>
<sequence length="277" mass="32429">MYVFVRGKYLKLYERKYKKRFYIRDGRRITLRKNQKVVSRKPTRRRAISSFGERRENMLCRATAKFSSTATKKLRKLTETGKSQNHDGKITQKEMAGALTLTKIGNKKYVITLDRNRRLTGKEEEVSVARSRFNYHSHPREAYIRHGVDIGWASGSDFEAFVSAFKDYGTQVHCVATLEGIYVLTMAPYWLKNSRDINLSSIKKVYEVKYPAKDENPKNYPNTGREFVVFVNKIKYKKHSPLFKVFFMSWNEAERGKSFSFYFLPLADKNCLISESD</sequence>